<keyword evidence="10" id="KW-0808">Transferase</keyword>
<dbReference type="CDD" id="cd16015">
    <property type="entry name" value="LTA_synthase"/>
    <property type="match status" value="1"/>
</dbReference>
<organism evidence="9 12">
    <name type="scientific">Oenococcus oeni</name>
    <name type="common">Leuconostoc oenos</name>
    <dbReference type="NCBI Taxonomy" id="1247"/>
    <lineage>
        <taxon>Bacteria</taxon>
        <taxon>Bacillati</taxon>
        <taxon>Bacillota</taxon>
        <taxon>Bacilli</taxon>
        <taxon>Lactobacillales</taxon>
        <taxon>Lactobacillaceae</taxon>
        <taxon>Oenococcus</taxon>
    </lineage>
</organism>
<dbReference type="GO" id="GO:0016787">
    <property type="term" value="F:hydrolase activity"/>
    <property type="evidence" value="ECO:0007669"/>
    <property type="project" value="UniProtKB-KW"/>
</dbReference>
<dbReference type="Gene3D" id="3.40.720.10">
    <property type="entry name" value="Alkaline Phosphatase, subunit A"/>
    <property type="match status" value="1"/>
</dbReference>
<evidence type="ECO:0000256" key="4">
    <source>
        <dbReference type="ARBA" id="ARBA00022692"/>
    </source>
</evidence>
<dbReference type="Pfam" id="PF00884">
    <property type="entry name" value="Sulfatase"/>
    <property type="match status" value="1"/>
</dbReference>
<reference evidence="9" key="2">
    <citation type="submission" date="2019-10" db="EMBL/GenBank/DDBJ databases">
        <title>Malate fermentation in French cider.</title>
        <authorList>
            <person name="Cousin F.J."/>
            <person name="Medina Fernandez S."/>
            <person name="Misery B."/>
            <person name="Laplace J.-M."/>
            <person name="Cretenet M."/>
        </authorList>
    </citation>
    <scope>NUCLEOTIDE SEQUENCE</scope>
    <source>
        <strain evidence="9">UCMA15129</strain>
    </source>
</reference>
<comment type="subcellular location">
    <subcellularLocation>
        <location evidence="1">Cell membrane</location>
        <topology evidence="1">Multi-pass membrane protein</topology>
    </subcellularLocation>
</comment>
<proteinExistence type="predicted"/>
<evidence type="ECO:0000256" key="2">
    <source>
        <dbReference type="ARBA" id="ARBA00004936"/>
    </source>
</evidence>
<evidence type="ECO:0000313" key="9">
    <source>
        <dbReference type="EMBL" id="MDV7714178.1"/>
    </source>
</evidence>
<evidence type="ECO:0000256" key="1">
    <source>
        <dbReference type="ARBA" id="ARBA00004651"/>
    </source>
</evidence>
<feature type="transmembrane region" description="Helical" evidence="7">
    <location>
        <begin position="121"/>
        <end position="137"/>
    </location>
</feature>
<evidence type="ECO:0000256" key="7">
    <source>
        <dbReference type="SAM" id="Phobius"/>
    </source>
</evidence>
<comment type="caution">
    <text evidence="9">The sequence shown here is derived from an EMBL/GenBank/DDBJ whole genome shotgun (WGS) entry which is preliminary data.</text>
</comment>
<feature type="transmembrane region" description="Helical" evidence="7">
    <location>
        <begin position="204"/>
        <end position="221"/>
    </location>
</feature>
<feature type="transmembrane region" description="Helical" evidence="7">
    <location>
        <begin position="161"/>
        <end position="192"/>
    </location>
</feature>
<keyword evidence="3" id="KW-1003">Cell membrane</keyword>
<evidence type="ECO:0000313" key="12">
    <source>
        <dbReference type="Proteomes" id="UP001281024"/>
    </source>
</evidence>
<keyword evidence="6 7" id="KW-0472">Membrane</keyword>
<evidence type="ECO:0000313" key="11">
    <source>
        <dbReference type="Proteomes" id="UP000181728"/>
    </source>
</evidence>
<dbReference type="Proteomes" id="UP001281024">
    <property type="component" value="Unassembled WGS sequence"/>
</dbReference>
<dbReference type="InterPro" id="IPR050448">
    <property type="entry name" value="OpgB/LTA_synthase_biosynth"/>
</dbReference>
<dbReference type="Proteomes" id="UP000181728">
    <property type="component" value="Unassembled WGS sequence"/>
</dbReference>
<dbReference type="GO" id="GO:0005886">
    <property type="term" value="C:plasma membrane"/>
    <property type="evidence" value="ECO:0007669"/>
    <property type="project" value="UniProtKB-SubCell"/>
</dbReference>
<dbReference type="EMBL" id="MLOK01000056">
    <property type="protein sequence ID" value="OIM20489.1"/>
    <property type="molecule type" value="Genomic_DNA"/>
</dbReference>
<dbReference type="AlphaFoldDB" id="A0A483C134"/>
<name>A0A483C134_OENOE</name>
<reference evidence="10 11" key="1">
    <citation type="journal article" date="2016" name="BMC Genomics">
        <title>Consensus pan-genome assembly of the specialised wine bacterium Oenococcus oeni.</title>
        <authorList>
            <person name="Sternes P.R."/>
            <person name="Borneman A.R."/>
        </authorList>
    </citation>
    <scope>NUCLEOTIDE SEQUENCE [LARGE SCALE GENOMIC DNA]</scope>
    <source>
        <strain evidence="10 11">AWRIB661</strain>
    </source>
</reference>
<evidence type="ECO:0000256" key="5">
    <source>
        <dbReference type="ARBA" id="ARBA00022989"/>
    </source>
</evidence>
<feature type="transmembrane region" description="Helical" evidence="7">
    <location>
        <begin position="99"/>
        <end position="116"/>
    </location>
</feature>
<keyword evidence="9" id="KW-0378">Hydrolase</keyword>
<protein>
    <submittedName>
        <fullName evidence="10">Phosphoglycerol transferase</fullName>
    </submittedName>
    <submittedName>
        <fullName evidence="9">Sulfatase-like hydrolase/transferase</fullName>
    </submittedName>
</protein>
<dbReference type="RefSeq" id="WP_071419470.1">
    <property type="nucleotide sequence ID" value="NZ_MLKQ01000224.1"/>
</dbReference>
<comment type="pathway">
    <text evidence="2">Cell wall biogenesis; lipoteichoic acid biosynthesis.</text>
</comment>
<keyword evidence="5 7" id="KW-1133">Transmembrane helix</keyword>
<dbReference type="InterPro" id="IPR017850">
    <property type="entry name" value="Alkaline_phosphatase_core_sf"/>
</dbReference>
<dbReference type="PANTHER" id="PTHR47371:SF3">
    <property type="entry name" value="PHOSPHOGLYCEROL TRANSFERASE I"/>
    <property type="match status" value="1"/>
</dbReference>
<evidence type="ECO:0000256" key="6">
    <source>
        <dbReference type="ARBA" id="ARBA00023136"/>
    </source>
</evidence>
<feature type="domain" description="Sulfatase N-terminal" evidence="8">
    <location>
        <begin position="305"/>
        <end position="593"/>
    </location>
</feature>
<dbReference type="InterPro" id="IPR000917">
    <property type="entry name" value="Sulfatase_N"/>
</dbReference>
<dbReference type="GO" id="GO:0016740">
    <property type="term" value="F:transferase activity"/>
    <property type="evidence" value="ECO:0007669"/>
    <property type="project" value="UniProtKB-KW"/>
</dbReference>
<sequence>MFKNLFGKFRDSKLNKTFGKVFNKINNFKSKHNSSMLASIFFPRWLFYGLITLIFSLFDVFFVQFMIQVGMGQNLTQKIEAATNFIIGGLTPGSQTHQVVLNLIFVFAIFGVILAVTNRFWLTFILNNLIFIVFGIADQQKLVYRNEAILPSDLSQLSNPFALVSFIGMSAFELIAIFIAGILAVTVLYFLFRRFDSRIKFTKWYIRLPLFLICGLVLFSAQDLYTPGTIPNKVALHFDDTPKPWDTNLDQRDNGAIYSFMRFFDDKVMTMPSGYSKAAIEKIDKKYSKIAKKINKTRKNYLNQQTVIYILSESFSDPRRVPGLTVNPDPIPKIRSLKTKTTSGLMLSSGYGGGTANLEYQALTGLSLTNFLATLTSPYVQLVPGSSYVPNVSNSWSIKNAIHPYLPLVYDRSTVYKKMGFQHFYSLYSPKVKYSSRIGKNPYASDESAYKDILLQLNKTSKPQFIQTPTIQNHLSYNNWYDKYTFDIKSTYNRSSWESTEVKTYVQGLNYTDDSTEKFIEALNKIKRPITVVWYGDHLPGIYDSEMKDSKNLLKLHETDYFIYSNKASKSHSTKLTDNTSYTSPNYFQALAAEHMNTKVSPFLALLTELREQIPASSNALAKNGSALWEPNENKNIYLNNSGEQINNSDLTKEQKQLLKDYKMVQYDITRGKHYVKNDGFMKVPSK</sequence>
<dbReference type="PANTHER" id="PTHR47371">
    <property type="entry name" value="LIPOTEICHOIC ACID SYNTHASE"/>
    <property type="match status" value="1"/>
</dbReference>
<evidence type="ECO:0000313" key="10">
    <source>
        <dbReference type="EMBL" id="OIM20489.1"/>
    </source>
</evidence>
<keyword evidence="4 7" id="KW-0812">Transmembrane</keyword>
<accession>A0A483C134</accession>
<dbReference type="EMBL" id="WERV01000001">
    <property type="protein sequence ID" value="MDV7714178.1"/>
    <property type="molecule type" value="Genomic_DNA"/>
</dbReference>
<evidence type="ECO:0000256" key="3">
    <source>
        <dbReference type="ARBA" id="ARBA00022475"/>
    </source>
</evidence>
<evidence type="ECO:0000259" key="8">
    <source>
        <dbReference type="Pfam" id="PF00884"/>
    </source>
</evidence>
<dbReference type="SUPFAM" id="SSF53649">
    <property type="entry name" value="Alkaline phosphatase-like"/>
    <property type="match status" value="1"/>
</dbReference>
<feature type="transmembrane region" description="Helical" evidence="7">
    <location>
        <begin position="45"/>
        <end position="67"/>
    </location>
</feature>
<gene>
    <name evidence="10" type="ORF">ATX59_08650</name>
    <name evidence="9" type="ORF">GA838_00060</name>
</gene>